<dbReference type="EMBL" id="DS022310">
    <property type="protein sequence ID" value="OAJ43780.1"/>
    <property type="molecule type" value="Genomic_DNA"/>
</dbReference>
<dbReference type="InterPro" id="IPR007197">
    <property type="entry name" value="rSAM"/>
</dbReference>
<dbReference type="GO" id="GO:0051539">
    <property type="term" value="F:4 iron, 4 sulfur cluster binding"/>
    <property type="evidence" value="ECO:0007669"/>
    <property type="project" value="TreeGrafter"/>
</dbReference>
<dbReference type="Pfam" id="PF04055">
    <property type="entry name" value="Radical_SAM"/>
    <property type="match status" value="1"/>
</dbReference>
<dbReference type="PANTHER" id="PTHR13932">
    <property type="entry name" value="COPROPORPHYRINIGEN III OXIDASE"/>
    <property type="match status" value="1"/>
</dbReference>
<dbReference type="VEuPathDB" id="FungiDB:BDEG_27100"/>
<reference evidence="2 3" key="2">
    <citation type="submission" date="2016-05" db="EMBL/GenBank/DDBJ databases">
        <title>Lineage-specific infection strategies underlie the spectrum of fungal disease in amphibians.</title>
        <authorList>
            <person name="Cuomo C.A."/>
            <person name="Farrer R.A."/>
            <person name="James T."/>
            <person name="Longcore J."/>
            <person name="Birren B."/>
        </authorList>
    </citation>
    <scope>NUCLEOTIDE SEQUENCE [LARGE SCALE GENOMIC DNA]</scope>
    <source>
        <strain evidence="2 3">JEL423</strain>
    </source>
</reference>
<sequence>MVFKILEAAKTYGNLSNNTEITLEANPTSVEMKKLELFKQAGINRLSLGVQSLNDTTLDFLGRDHSAKESELAIATSVATFDNVSLDFIYGIPGQTLESWKQDLCHISQLGTAHLSLYQLTVERGTPLYRHIHNKSITMLDDDNQADFFEMTQNVMKEQQFDQYEVSSFVRSKNQNLRGIHNQSYWTGNDYIGVGPGAHGRSWSNASQRRFRTFRILEPNQWMDQCESIGHGARRCVPIAHKEMLNELIMLGLRRKDGISAQILDRFGGEVTLDSMMQNKLAILSRMEHELEWIVVNRNMNGRISNIRTTQKGLAFGDMMARELM</sequence>
<dbReference type="SMART" id="SM00729">
    <property type="entry name" value="Elp3"/>
    <property type="match status" value="1"/>
</dbReference>
<dbReference type="InterPro" id="IPR058240">
    <property type="entry name" value="rSAM_sf"/>
</dbReference>
<evidence type="ECO:0000313" key="2">
    <source>
        <dbReference type="EMBL" id="OAJ43780.1"/>
    </source>
</evidence>
<dbReference type="SUPFAM" id="SSF102114">
    <property type="entry name" value="Radical SAM enzymes"/>
    <property type="match status" value="1"/>
</dbReference>
<accession>A0A177WWK0</accession>
<evidence type="ECO:0000313" key="3">
    <source>
        <dbReference type="Proteomes" id="UP000077115"/>
    </source>
</evidence>
<evidence type="ECO:0000259" key="1">
    <source>
        <dbReference type="PROSITE" id="PS51918"/>
    </source>
</evidence>
<name>A0A177WWK0_BATDL</name>
<dbReference type="PROSITE" id="PS51918">
    <property type="entry name" value="RADICAL_SAM"/>
    <property type="match status" value="1"/>
</dbReference>
<dbReference type="Gene3D" id="3.30.750.200">
    <property type="match status" value="1"/>
</dbReference>
<reference evidence="2 3" key="1">
    <citation type="submission" date="2006-10" db="EMBL/GenBank/DDBJ databases">
        <title>The Genome Sequence of Batrachochytrium dendrobatidis JEL423.</title>
        <authorList>
            <consortium name="The Broad Institute Genome Sequencing Platform"/>
            <person name="Birren B."/>
            <person name="Lander E."/>
            <person name="Galagan J."/>
            <person name="Cuomo C."/>
            <person name="Devon K."/>
            <person name="Jaffe D."/>
            <person name="Butler J."/>
            <person name="Alvarez P."/>
            <person name="Gnerre S."/>
            <person name="Grabherr M."/>
            <person name="Kleber M."/>
            <person name="Mauceli E."/>
            <person name="Brockman W."/>
            <person name="Young S."/>
            <person name="LaButti K."/>
            <person name="Sykes S."/>
            <person name="DeCaprio D."/>
            <person name="Crawford M."/>
            <person name="Koehrsen M."/>
            <person name="Engels R."/>
            <person name="Montgomery P."/>
            <person name="Pearson M."/>
            <person name="Howarth C."/>
            <person name="Larson L."/>
            <person name="White J."/>
            <person name="O'Leary S."/>
            <person name="Kodira C."/>
            <person name="Zeng Q."/>
            <person name="Yandava C."/>
            <person name="Alvarado L."/>
            <person name="Longcore J."/>
            <person name="James T."/>
        </authorList>
    </citation>
    <scope>NUCLEOTIDE SEQUENCE [LARGE SCALE GENOMIC DNA]</scope>
    <source>
        <strain evidence="2 3">JEL423</strain>
    </source>
</reference>
<dbReference type="InterPro" id="IPR006638">
    <property type="entry name" value="Elp3/MiaA/NifB-like_rSAM"/>
</dbReference>
<dbReference type="PANTHER" id="PTHR13932:SF5">
    <property type="entry name" value="RADICAL S-ADENOSYL METHIONINE DOMAIN-CONTAINING PROTEIN 1, MITOCHONDRIAL"/>
    <property type="match status" value="1"/>
</dbReference>
<dbReference type="AlphaFoldDB" id="A0A177WWK0"/>
<dbReference type="GO" id="GO:0005739">
    <property type="term" value="C:mitochondrion"/>
    <property type="evidence" value="ECO:0007669"/>
    <property type="project" value="TreeGrafter"/>
</dbReference>
<dbReference type="Proteomes" id="UP000077115">
    <property type="component" value="Unassembled WGS sequence"/>
</dbReference>
<dbReference type="STRING" id="403673.A0A177WWK0"/>
<protein>
    <recommendedName>
        <fullName evidence="1">Radical SAM core domain-containing protein</fullName>
    </recommendedName>
</protein>
<organism evidence="2 3">
    <name type="scientific">Batrachochytrium dendrobatidis (strain JEL423)</name>
    <dbReference type="NCBI Taxonomy" id="403673"/>
    <lineage>
        <taxon>Eukaryota</taxon>
        <taxon>Fungi</taxon>
        <taxon>Fungi incertae sedis</taxon>
        <taxon>Chytridiomycota</taxon>
        <taxon>Chytridiomycota incertae sedis</taxon>
        <taxon>Chytridiomycetes</taxon>
        <taxon>Rhizophydiales</taxon>
        <taxon>Rhizophydiales incertae sedis</taxon>
        <taxon>Batrachochytrium</taxon>
    </lineage>
</organism>
<feature type="domain" description="Radical SAM core" evidence="1">
    <location>
        <begin position="1"/>
        <end position="162"/>
    </location>
</feature>
<gene>
    <name evidence="2" type="ORF">BDEG_27100</name>
</gene>
<dbReference type="OrthoDB" id="431409at2759"/>
<dbReference type="InterPro" id="IPR034505">
    <property type="entry name" value="Coproporphyrinogen-III_oxidase"/>
</dbReference>
<dbReference type="GO" id="GO:0003824">
    <property type="term" value="F:catalytic activity"/>
    <property type="evidence" value="ECO:0007669"/>
    <property type="project" value="InterPro"/>
</dbReference>
<proteinExistence type="predicted"/>
<dbReference type="GO" id="GO:0006779">
    <property type="term" value="P:porphyrin-containing compound biosynthetic process"/>
    <property type="evidence" value="ECO:0007669"/>
    <property type="project" value="TreeGrafter"/>
</dbReference>